<feature type="binding site" evidence="9">
    <location>
        <position position="156"/>
    </location>
    <ligand>
        <name>substrate</name>
    </ligand>
</feature>
<feature type="active site" description="Proton donor" evidence="9">
    <location>
        <position position="73"/>
    </location>
</feature>
<dbReference type="HAMAP" id="MF_00197">
    <property type="entry name" value="DAP_epimerase"/>
    <property type="match status" value="1"/>
</dbReference>
<evidence type="ECO:0000256" key="2">
    <source>
        <dbReference type="ARBA" id="ARBA00010219"/>
    </source>
</evidence>
<evidence type="ECO:0000256" key="10">
    <source>
        <dbReference type="PROSITE-ProRule" id="PRU10125"/>
    </source>
</evidence>
<organism evidence="12 13">
    <name type="scientific">Psittacicella melopsittaci</name>
    <dbReference type="NCBI Taxonomy" id="2028576"/>
    <lineage>
        <taxon>Bacteria</taxon>
        <taxon>Pseudomonadati</taxon>
        <taxon>Pseudomonadota</taxon>
        <taxon>Gammaproteobacteria</taxon>
        <taxon>Pasteurellales</taxon>
        <taxon>Psittacicellaceae</taxon>
        <taxon>Psittacicella</taxon>
    </lineage>
</organism>
<feature type="active site" description="Proton acceptor" evidence="9">
    <location>
        <position position="216"/>
    </location>
</feature>
<evidence type="ECO:0000256" key="9">
    <source>
        <dbReference type="HAMAP-Rule" id="MF_00197"/>
    </source>
</evidence>
<keyword evidence="7 9" id="KW-0413">Isomerase</keyword>
<comment type="subcellular location">
    <subcellularLocation>
        <location evidence="9">Cytoplasm</location>
    </subcellularLocation>
</comment>
<dbReference type="PROSITE" id="PS01326">
    <property type="entry name" value="DAP_EPIMERASE"/>
    <property type="match status" value="1"/>
</dbReference>
<dbReference type="InterPro" id="IPR001653">
    <property type="entry name" value="DAP_epimerase_DapF"/>
</dbReference>
<comment type="pathway">
    <text evidence="1 9">Amino-acid biosynthesis; L-lysine biosynthesis via DAP pathway; DL-2,6-diaminopimelate from LL-2,6-diaminopimelate: step 1/1.</text>
</comment>
<evidence type="ECO:0000256" key="5">
    <source>
        <dbReference type="ARBA" id="ARBA00022605"/>
    </source>
</evidence>
<feature type="binding site" evidence="9">
    <location>
        <begin position="217"/>
        <end position="218"/>
    </location>
    <ligand>
        <name>substrate</name>
    </ligand>
</feature>
<dbReference type="NCBIfam" id="TIGR00652">
    <property type="entry name" value="DapF"/>
    <property type="match status" value="1"/>
</dbReference>
<accession>A0A3A1Y2E3</accession>
<evidence type="ECO:0000256" key="6">
    <source>
        <dbReference type="ARBA" id="ARBA00023154"/>
    </source>
</evidence>
<dbReference type="SUPFAM" id="SSF54506">
    <property type="entry name" value="Diaminopimelate epimerase-like"/>
    <property type="match status" value="1"/>
</dbReference>
<dbReference type="AlphaFoldDB" id="A0A3A1Y2E3"/>
<dbReference type="FunFam" id="3.10.310.10:FF:000001">
    <property type="entry name" value="Diaminopimelate epimerase"/>
    <property type="match status" value="1"/>
</dbReference>
<proteinExistence type="inferred from homology"/>
<evidence type="ECO:0000256" key="1">
    <source>
        <dbReference type="ARBA" id="ARBA00005196"/>
    </source>
</evidence>
<dbReference type="Gene3D" id="3.10.310.10">
    <property type="entry name" value="Diaminopimelate Epimerase, Chain A, domain 1"/>
    <property type="match status" value="2"/>
</dbReference>
<dbReference type="GO" id="GO:0008837">
    <property type="term" value="F:diaminopimelate epimerase activity"/>
    <property type="evidence" value="ECO:0007669"/>
    <property type="project" value="UniProtKB-UniRule"/>
</dbReference>
<dbReference type="EC" id="5.1.1.7" evidence="3 9"/>
<dbReference type="GO" id="GO:0005829">
    <property type="term" value="C:cytosol"/>
    <property type="evidence" value="ECO:0007669"/>
    <property type="project" value="TreeGrafter"/>
</dbReference>
<feature type="site" description="Important for dimerization" evidence="9">
    <location>
        <position position="270"/>
    </location>
</feature>
<evidence type="ECO:0000313" key="12">
    <source>
        <dbReference type="EMBL" id="RIY31580.1"/>
    </source>
</evidence>
<evidence type="ECO:0000313" key="13">
    <source>
        <dbReference type="Proteomes" id="UP000266258"/>
    </source>
</evidence>
<feature type="binding site" evidence="9">
    <location>
        <position position="189"/>
    </location>
    <ligand>
        <name>substrate</name>
    </ligand>
</feature>
<sequence length="325" mass="35838">MHFAKMHALGNDFMVIESLTQKVYLNPKTICALADRHRGIGFDQLLLIEPPYDPDTDFHYRIFNADGSEVNQCGNGARCFALYVTMHGLTDKNDIHVTTNSGRMVLSINRNSVRVNMGAPIWQPSKIPFVARAPEHHYMIPTPLGVQLCGVVSMGNPHCVITVDDINQAKVAELGPIIEHHERFPERTNVPFMQVISPTEVYVRVWERGAGETQACGSGCCGAVAVGILQGNLAKGKPITVHTLGGDLTIEWSGVDGEPLFMTGPASFVYSGKINSTTIRQIRANYLAQQARGTEFANKEQEPEQTEESFINDPTNFKIRSGKID</sequence>
<comment type="function">
    <text evidence="9">Catalyzes the stereoinversion of LL-2,6-diaminopimelate (L,L-DAP) to meso-diaminopimelate (meso-DAP), a precursor of L-lysine and an essential component of the bacterial peptidoglycan.</text>
</comment>
<evidence type="ECO:0000256" key="8">
    <source>
        <dbReference type="ARBA" id="ARBA00051712"/>
    </source>
</evidence>
<name>A0A3A1Y2E3_9GAMM</name>
<feature type="binding site" evidence="9">
    <location>
        <begin position="207"/>
        <end position="208"/>
    </location>
    <ligand>
        <name>substrate</name>
    </ligand>
</feature>
<feature type="binding site" evidence="9">
    <location>
        <position position="44"/>
    </location>
    <ligand>
        <name>substrate</name>
    </ligand>
</feature>
<dbReference type="GO" id="GO:0009089">
    <property type="term" value="P:lysine biosynthetic process via diaminopimelate"/>
    <property type="evidence" value="ECO:0007669"/>
    <property type="project" value="UniProtKB-UniRule"/>
</dbReference>
<keyword evidence="6 9" id="KW-0457">Lysine biosynthesis</keyword>
<dbReference type="UniPathway" id="UPA00034">
    <property type="reaction ID" value="UER00025"/>
</dbReference>
<feature type="binding site" evidence="9">
    <location>
        <position position="11"/>
    </location>
    <ligand>
        <name>substrate</name>
    </ligand>
</feature>
<reference evidence="12 13" key="1">
    <citation type="submission" date="2017-08" db="EMBL/GenBank/DDBJ databases">
        <title>Reclassification of Bisgaard taxon 37 and 44.</title>
        <authorList>
            <person name="Christensen H."/>
        </authorList>
    </citation>
    <scope>NUCLEOTIDE SEQUENCE [LARGE SCALE GENOMIC DNA]</scope>
    <source>
        <strain evidence="12 13">B96_4</strain>
    </source>
</reference>
<comment type="subunit">
    <text evidence="9">Homodimer.</text>
</comment>
<dbReference type="PANTHER" id="PTHR31689:SF0">
    <property type="entry name" value="DIAMINOPIMELATE EPIMERASE"/>
    <property type="match status" value="1"/>
</dbReference>
<evidence type="ECO:0000256" key="4">
    <source>
        <dbReference type="ARBA" id="ARBA00022490"/>
    </source>
</evidence>
<dbReference type="OrthoDB" id="9805408at2"/>
<keyword evidence="5 9" id="KW-0028">Amino-acid biosynthesis</keyword>
<gene>
    <name evidence="9" type="primary">dapF</name>
    <name evidence="12" type="ORF">CJP74_06910</name>
</gene>
<feature type="binding site" evidence="9">
    <location>
        <begin position="74"/>
        <end position="75"/>
    </location>
    <ligand>
        <name>substrate</name>
    </ligand>
</feature>
<comment type="caution">
    <text evidence="12">The sequence shown here is derived from an EMBL/GenBank/DDBJ whole genome shotgun (WGS) entry which is preliminary data.</text>
</comment>
<keyword evidence="13" id="KW-1185">Reference proteome</keyword>
<feature type="site" description="Could be important to modulate the pK values of the two catalytic cysteine residues" evidence="9">
    <location>
        <position position="207"/>
    </location>
</feature>
<dbReference type="InterPro" id="IPR018510">
    <property type="entry name" value="DAP_epimerase_AS"/>
</dbReference>
<protein>
    <recommendedName>
        <fullName evidence="3 9">Diaminopimelate epimerase</fullName>
        <shortName evidence="9">DAP epimerase</shortName>
        <ecNumber evidence="3 9">5.1.1.7</ecNumber>
    </recommendedName>
    <alternativeName>
        <fullName evidence="9">PLP-independent amino acid racemase</fullName>
    </alternativeName>
</protein>
<evidence type="ECO:0000256" key="11">
    <source>
        <dbReference type="SAM" id="MobiDB-lite"/>
    </source>
</evidence>
<dbReference type="Proteomes" id="UP000266258">
    <property type="component" value="Unassembled WGS sequence"/>
</dbReference>
<feature type="active site" evidence="10">
    <location>
        <position position="73"/>
    </location>
</feature>
<evidence type="ECO:0000256" key="7">
    <source>
        <dbReference type="ARBA" id="ARBA00023235"/>
    </source>
</evidence>
<keyword evidence="4 9" id="KW-0963">Cytoplasm</keyword>
<dbReference type="PANTHER" id="PTHR31689">
    <property type="entry name" value="DIAMINOPIMELATE EPIMERASE, CHLOROPLASTIC"/>
    <property type="match status" value="1"/>
</dbReference>
<dbReference type="EMBL" id="NRJH01000060">
    <property type="protein sequence ID" value="RIY31580.1"/>
    <property type="molecule type" value="Genomic_DNA"/>
</dbReference>
<comment type="catalytic activity">
    <reaction evidence="8 9">
        <text>(2S,6S)-2,6-diaminopimelate = meso-2,6-diaminopimelate</text>
        <dbReference type="Rhea" id="RHEA:15393"/>
        <dbReference type="ChEBI" id="CHEBI:57609"/>
        <dbReference type="ChEBI" id="CHEBI:57791"/>
        <dbReference type="EC" id="5.1.1.7"/>
    </reaction>
</comment>
<evidence type="ECO:0000256" key="3">
    <source>
        <dbReference type="ARBA" id="ARBA00013080"/>
    </source>
</evidence>
<dbReference type="Pfam" id="PF01678">
    <property type="entry name" value="DAP_epimerase"/>
    <property type="match status" value="2"/>
</dbReference>
<feature type="binding site" evidence="9">
    <location>
        <position position="64"/>
    </location>
    <ligand>
        <name>substrate</name>
    </ligand>
</feature>
<feature type="region of interest" description="Disordered" evidence="11">
    <location>
        <begin position="294"/>
        <end position="325"/>
    </location>
</feature>
<feature type="site" description="Could be important to modulate the pK values of the two catalytic cysteine residues" evidence="9">
    <location>
        <position position="158"/>
    </location>
</feature>
<comment type="similarity">
    <text evidence="2 9">Belongs to the diaminopimelate epimerase family.</text>
</comment>